<evidence type="ECO:0000313" key="1">
    <source>
        <dbReference type="EMBL" id="SMD25371.1"/>
    </source>
</evidence>
<dbReference type="AlphaFoldDB" id="A0A1W2FTW8"/>
<dbReference type="RefSeq" id="WP_084433377.1">
    <property type="nucleotide sequence ID" value="NZ_FWXV01000011.1"/>
</dbReference>
<dbReference type="EMBL" id="FWXV01000011">
    <property type="protein sequence ID" value="SMD25371.1"/>
    <property type="molecule type" value="Genomic_DNA"/>
</dbReference>
<evidence type="ECO:0000313" key="2">
    <source>
        <dbReference type="Proteomes" id="UP000192674"/>
    </source>
</evidence>
<name>A0A1W2FTW8_KIBAR</name>
<sequence>MQPGAIDQHDNRNPPQPGRADHSLLSTLLWLKLVTYWPYLLPAMDQRDVTNHVETLAGHVADLLTKPEHQSAPSNVVDLAHQVLDICCEFVQRWTGQPAPDEEFAVDVERLRTRLRDMCHQLSPNNAAVQSEAS</sequence>
<keyword evidence="2" id="KW-1185">Reference proteome</keyword>
<reference evidence="1 2" key="1">
    <citation type="submission" date="2017-04" db="EMBL/GenBank/DDBJ databases">
        <authorList>
            <person name="Afonso C.L."/>
            <person name="Miller P.J."/>
            <person name="Scott M.A."/>
            <person name="Spackman E."/>
            <person name="Goraichik I."/>
            <person name="Dimitrov K.M."/>
            <person name="Suarez D.L."/>
            <person name="Swayne D.E."/>
        </authorList>
    </citation>
    <scope>NUCLEOTIDE SEQUENCE [LARGE SCALE GENOMIC DNA]</scope>
    <source>
        <strain evidence="1 2">DSM 43828</strain>
    </source>
</reference>
<accession>A0A1W2FTW8</accession>
<proteinExistence type="predicted"/>
<dbReference type="Proteomes" id="UP000192674">
    <property type="component" value="Unassembled WGS sequence"/>
</dbReference>
<gene>
    <name evidence="1" type="ORF">SAMN05661093_09068</name>
</gene>
<organism evidence="1 2">
    <name type="scientific">Kibdelosporangium aridum</name>
    <dbReference type="NCBI Taxonomy" id="2030"/>
    <lineage>
        <taxon>Bacteria</taxon>
        <taxon>Bacillati</taxon>
        <taxon>Actinomycetota</taxon>
        <taxon>Actinomycetes</taxon>
        <taxon>Pseudonocardiales</taxon>
        <taxon>Pseudonocardiaceae</taxon>
        <taxon>Kibdelosporangium</taxon>
    </lineage>
</organism>
<protein>
    <submittedName>
        <fullName evidence="1">Uncharacterized protein</fullName>
    </submittedName>
</protein>